<proteinExistence type="predicted"/>
<protein>
    <submittedName>
        <fullName evidence="1">Uncharacterized protein</fullName>
    </submittedName>
</protein>
<reference evidence="1" key="1">
    <citation type="journal article" date="2021" name="Proc. Natl. Acad. Sci. U.S.A.">
        <title>A Catalog of Tens of Thousands of Viruses from Human Metagenomes Reveals Hidden Associations with Chronic Diseases.</title>
        <authorList>
            <person name="Tisza M.J."/>
            <person name="Buck C.B."/>
        </authorList>
    </citation>
    <scope>NUCLEOTIDE SEQUENCE</scope>
    <source>
        <strain evidence="1">CtBS918</strain>
    </source>
</reference>
<accession>A0A8S5RNC6</accession>
<dbReference type="EMBL" id="BK059130">
    <property type="protein sequence ID" value="DAE32847.1"/>
    <property type="molecule type" value="Genomic_DNA"/>
</dbReference>
<evidence type="ECO:0000313" key="1">
    <source>
        <dbReference type="EMBL" id="DAE32847.1"/>
    </source>
</evidence>
<sequence length="278" mass="32699">MAQQDTDMLDGLQAAVIAEAQKKKEDKQEYKFDPLKMYFREDYFVKGIRIVEPTIGDILNIGESKFYSGLSPFLYNSTSIRVMLWDLPQRIDWCKVKDIEVFGMLKSMADTDNSAIRLLFPDYKIEHMQLIPFQENDSDEPRLYLYDFENDIVLEESEYMEIAEYIRTLLNIHPKIEKAKGKTTKQWMIDEDRMNAAQREDKNTSTLLPLISACINHPGFKYKLQELRDVGIYEFMDSVQRLQIYESTHALMSAMYSGFVDLKGIPKEQFDFMRELHK</sequence>
<name>A0A8S5RNC6_9VIRU</name>
<organism evidence="1">
    <name type="scientific">virus sp. ctBS918</name>
    <dbReference type="NCBI Taxonomy" id="2825807"/>
    <lineage>
        <taxon>Viruses</taxon>
    </lineage>
</organism>